<protein>
    <submittedName>
        <fullName evidence="2">Uncharacterized protein</fullName>
    </submittedName>
</protein>
<name>A0A328E7V9_9ASTE</name>
<feature type="region of interest" description="Disordered" evidence="1">
    <location>
        <begin position="1"/>
        <end position="29"/>
    </location>
</feature>
<evidence type="ECO:0000313" key="3">
    <source>
        <dbReference type="Proteomes" id="UP000249390"/>
    </source>
</evidence>
<dbReference type="AlphaFoldDB" id="A0A328E7V9"/>
<accession>A0A328E7V9</accession>
<sequence>MDQAVLSHVGGGPLSTTSPMGPPSQSDAKCQSVKSKFPIPTTHVYALHSCNVSTMPNRDVNACFYKRWCLMLLIENHSFCNLKQGNIIDGLVEFAYIKLYGHGFGIQ</sequence>
<keyword evidence="3" id="KW-1185">Reference proteome</keyword>
<evidence type="ECO:0000256" key="1">
    <source>
        <dbReference type="SAM" id="MobiDB-lite"/>
    </source>
</evidence>
<dbReference type="Proteomes" id="UP000249390">
    <property type="component" value="Unassembled WGS sequence"/>
</dbReference>
<comment type="caution">
    <text evidence="2">The sequence shown here is derived from an EMBL/GenBank/DDBJ whole genome shotgun (WGS) entry which is preliminary data.</text>
</comment>
<evidence type="ECO:0000313" key="2">
    <source>
        <dbReference type="EMBL" id="RAL52689.1"/>
    </source>
</evidence>
<proteinExistence type="predicted"/>
<organism evidence="2 3">
    <name type="scientific">Cuscuta australis</name>
    <dbReference type="NCBI Taxonomy" id="267555"/>
    <lineage>
        <taxon>Eukaryota</taxon>
        <taxon>Viridiplantae</taxon>
        <taxon>Streptophyta</taxon>
        <taxon>Embryophyta</taxon>
        <taxon>Tracheophyta</taxon>
        <taxon>Spermatophyta</taxon>
        <taxon>Magnoliopsida</taxon>
        <taxon>eudicotyledons</taxon>
        <taxon>Gunneridae</taxon>
        <taxon>Pentapetalae</taxon>
        <taxon>asterids</taxon>
        <taxon>lamiids</taxon>
        <taxon>Solanales</taxon>
        <taxon>Convolvulaceae</taxon>
        <taxon>Cuscuteae</taxon>
        <taxon>Cuscuta</taxon>
        <taxon>Cuscuta subgen. Grammica</taxon>
        <taxon>Cuscuta sect. Cleistogrammica</taxon>
    </lineage>
</organism>
<dbReference type="EMBL" id="NQVE01000030">
    <property type="protein sequence ID" value="RAL52689.1"/>
    <property type="molecule type" value="Genomic_DNA"/>
</dbReference>
<reference evidence="2 3" key="1">
    <citation type="submission" date="2018-06" db="EMBL/GenBank/DDBJ databases">
        <title>The Genome of Cuscuta australis (Dodder) Provides Insight into the Evolution of Plant Parasitism.</title>
        <authorList>
            <person name="Liu H."/>
        </authorList>
    </citation>
    <scope>NUCLEOTIDE SEQUENCE [LARGE SCALE GENOMIC DNA]</scope>
    <source>
        <strain evidence="3">cv. Yunnan</strain>
        <tissue evidence="2">Vines</tissue>
    </source>
</reference>
<gene>
    <name evidence="2" type="ORF">DM860_007457</name>
</gene>
<feature type="compositionally biased region" description="Polar residues" evidence="1">
    <location>
        <begin position="14"/>
        <end position="29"/>
    </location>
</feature>